<keyword evidence="2" id="KW-0732">Signal</keyword>
<feature type="transmembrane region" description="Helical" evidence="1">
    <location>
        <begin position="39"/>
        <end position="62"/>
    </location>
</feature>
<reference evidence="3" key="1">
    <citation type="submission" date="2019-12" db="EMBL/GenBank/DDBJ databases">
        <title>An insight into the sialome of adult female Ixodes ricinus ticks feeding for 6 days.</title>
        <authorList>
            <person name="Perner J."/>
            <person name="Ribeiro J.M.C."/>
        </authorList>
    </citation>
    <scope>NUCLEOTIDE SEQUENCE</scope>
    <source>
        <strain evidence="3">Semi-engorged</strain>
        <tissue evidence="3">Salivary glands</tissue>
    </source>
</reference>
<organism evidence="3">
    <name type="scientific">Ixodes ricinus</name>
    <name type="common">Common tick</name>
    <name type="synonym">Acarus ricinus</name>
    <dbReference type="NCBI Taxonomy" id="34613"/>
    <lineage>
        <taxon>Eukaryota</taxon>
        <taxon>Metazoa</taxon>
        <taxon>Ecdysozoa</taxon>
        <taxon>Arthropoda</taxon>
        <taxon>Chelicerata</taxon>
        <taxon>Arachnida</taxon>
        <taxon>Acari</taxon>
        <taxon>Parasitiformes</taxon>
        <taxon>Ixodida</taxon>
        <taxon>Ixodoidea</taxon>
        <taxon>Ixodidae</taxon>
        <taxon>Ixodinae</taxon>
        <taxon>Ixodes</taxon>
    </lineage>
</organism>
<evidence type="ECO:0000256" key="2">
    <source>
        <dbReference type="SAM" id="SignalP"/>
    </source>
</evidence>
<evidence type="ECO:0000313" key="3">
    <source>
        <dbReference type="EMBL" id="MXU91759.1"/>
    </source>
</evidence>
<feature type="signal peptide" evidence="2">
    <location>
        <begin position="1"/>
        <end position="20"/>
    </location>
</feature>
<evidence type="ECO:0000256" key="1">
    <source>
        <dbReference type="SAM" id="Phobius"/>
    </source>
</evidence>
<keyword evidence="1" id="KW-1133">Transmembrane helix</keyword>
<evidence type="ECO:0008006" key="4">
    <source>
        <dbReference type="Google" id="ProtNLM"/>
    </source>
</evidence>
<keyword evidence="1" id="KW-0812">Transmembrane</keyword>
<name>A0A6B0UPL1_IXORI</name>
<sequence>MSSFCAISFFLFCSLQLVKVRQNVLVSSLLKQKRGLCNILFLLFFFFRSFIVWLAAIIAQVFGSQGQFSLTLAHFTHFFKAKSLASAVVLNHLCFVGTPCGLVEMMEDPVRGEGRGNVYVKYNNY</sequence>
<feature type="chain" id="PRO_5025369318" description="Secreted protein" evidence="2">
    <location>
        <begin position="21"/>
        <end position="125"/>
    </location>
</feature>
<proteinExistence type="predicted"/>
<protein>
    <recommendedName>
        <fullName evidence="4">Secreted protein</fullName>
    </recommendedName>
</protein>
<accession>A0A6B0UPL1</accession>
<dbReference type="EMBL" id="GIFC01009676">
    <property type="protein sequence ID" value="MXU91759.1"/>
    <property type="molecule type" value="Transcribed_RNA"/>
</dbReference>
<keyword evidence="1" id="KW-0472">Membrane</keyword>
<dbReference type="AlphaFoldDB" id="A0A6B0UPL1"/>